<dbReference type="GO" id="GO:0003677">
    <property type="term" value="F:DNA binding"/>
    <property type="evidence" value="ECO:0007669"/>
    <property type="project" value="UniProtKB-KW"/>
</dbReference>
<dbReference type="EMBL" id="BPVZ01000005">
    <property type="protein sequence ID" value="GKU91451.1"/>
    <property type="molecule type" value="Genomic_DNA"/>
</dbReference>
<evidence type="ECO:0000313" key="10">
    <source>
        <dbReference type="EMBL" id="GKU91451.1"/>
    </source>
</evidence>
<comment type="caution">
    <text evidence="10">The sequence shown here is derived from an EMBL/GenBank/DDBJ whole genome shotgun (WGS) entry which is preliminary data.</text>
</comment>
<dbReference type="InterPro" id="IPR003656">
    <property type="entry name" value="Znf_BED"/>
</dbReference>
<evidence type="ECO:0000256" key="2">
    <source>
        <dbReference type="ARBA" id="ARBA00022723"/>
    </source>
</evidence>
<protein>
    <recommendedName>
        <fullName evidence="9">BED-type domain-containing protein</fullName>
    </recommendedName>
</protein>
<keyword evidence="4" id="KW-0862">Zinc</keyword>
<dbReference type="PANTHER" id="PTHR32166:SF116">
    <property type="entry name" value="BINDING PROTEIN, PUTATIVE-RELATED"/>
    <property type="match status" value="1"/>
</dbReference>
<evidence type="ECO:0000256" key="1">
    <source>
        <dbReference type="ARBA" id="ARBA00004123"/>
    </source>
</evidence>
<dbReference type="InterPro" id="IPR008906">
    <property type="entry name" value="HATC_C_dom"/>
</dbReference>
<feature type="domain" description="BED-type" evidence="9">
    <location>
        <begin position="1"/>
        <end position="47"/>
    </location>
</feature>
<dbReference type="Pfam" id="PF05699">
    <property type="entry name" value="Dimer_Tnp_hAT"/>
    <property type="match status" value="1"/>
</dbReference>
<reference evidence="10 11" key="1">
    <citation type="journal article" date="2021" name="Commun. Biol.">
        <title>The genome of Shorea leprosula (Dipterocarpaceae) highlights the ecological relevance of drought in aseasonal tropical rainforests.</title>
        <authorList>
            <person name="Ng K.K.S."/>
            <person name="Kobayashi M.J."/>
            <person name="Fawcett J.A."/>
            <person name="Hatakeyama M."/>
            <person name="Paape T."/>
            <person name="Ng C.H."/>
            <person name="Ang C.C."/>
            <person name="Tnah L.H."/>
            <person name="Lee C.T."/>
            <person name="Nishiyama T."/>
            <person name="Sese J."/>
            <person name="O'Brien M.J."/>
            <person name="Copetti D."/>
            <person name="Mohd Noor M.I."/>
            <person name="Ong R.C."/>
            <person name="Putra M."/>
            <person name="Sireger I.Z."/>
            <person name="Indrioko S."/>
            <person name="Kosugi Y."/>
            <person name="Izuno A."/>
            <person name="Isagi Y."/>
            <person name="Lee S.L."/>
            <person name="Shimizu K.K."/>
        </authorList>
    </citation>
    <scope>NUCLEOTIDE SEQUENCE [LARGE SCALE GENOMIC DNA]</scope>
    <source>
        <strain evidence="10">214</strain>
    </source>
</reference>
<keyword evidence="2" id="KW-0479">Metal-binding</keyword>
<feature type="compositionally biased region" description="Acidic residues" evidence="8">
    <location>
        <begin position="699"/>
        <end position="708"/>
    </location>
</feature>
<evidence type="ECO:0000256" key="7">
    <source>
        <dbReference type="PROSITE-ProRule" id="PRU00027"/>
    </source>
</evidence>
<dbReference type="GO" id="GO:0008270">
    <property type="term" value="F:zinc ion binding"/>
    <property type="evidence" value="ECO:0007669"/>
    <property type="project" value="UniProtKB-KW"/>
</dbReference>
<keyword evidence="6" id="KW-0539">Nucleus</keyword>
<dbReference type="InterPro" id="IPR007021">
    <property type="entry name" value="DUF659"/>
</dbReference>
<dbReference type="Pfam" id="PF02892">
    <property type="entry name" value="zf-BED"/>
    <property type="match status" value="1"/>
</dbReference>
<dbReference type="Pfam" id="PF04937">
    <property type="entry name" value="DUF659"/>
    <property type="match status" value="1"/>
</dbReference>
<evidence type="ECO:0000256" key="3">
    <source>
        <dbReference type="ARBA" id="ARBA00022771"/>
    </source>
</evidence>
<evidence type="ECO:0000259" key="9">
    <source>
        <dbReference type="PROSITE" id="PS50808"/>
    </source>
</evidence>
<dbReference type="GO" id="GO:0005634">
    <property type="term" value="C:nucleus"/>
    <property type="evidence" value="ECO:0007669"/>
    <property type="project" value="UniProtKB-SubCell"/>
</dbReference>
<dbReference type="PROSITE" id="PS50808">
    <property type="entry name" value="ZF_BED"/>
    <property type="match status" value="1"/>
</dbReference>
<gene>
    <name evidence="10" type="ORF">SLEP1_g5324</name>
</gene>
<keyword evidence="3 7" id="KW-0863">Zinc-finger</keyword>
<accession>A0AAV5HVW9</accession>
<dbReference type="GO" id="GO:0046983">
    <property type="term" value="F:protein dimerization activity"/>
    <property type="evidence" value="ECO:0007669"/>
    <property type="project" value="InterPro"/>
</dbReference>
<dbReference type="AlphaFoldDB" id="A0AAV5HVW9"/>
<evidence type="ECO:0000256" key="8">
    <source>
        <dbReference type="SAM" id="MobiDB-lite"/>
    </source>
</evidence>
<sequence>MVNGGRQKIKCKYCHKVFLGGGISRLKQHLAGERGNVAPCEVVPEEVKVQIQKHLDSKVVEKQKRQKEVKGGKYSSVLYYQETEEIDEEDKVQVQSRISALGASRRAKEPLEGTSTRAKRQKKQKFSTASSVIAQPICQNFASQESIDQADIAVARFFYDAGIPFTAANSTYFQQMADAIAAMGPGYRMPSYYSLRGKLLNRSVRDIEEYCLELRKSWEVTGCTILVDRLVDKTGYVVINFFVYCPKGAMFLKSIDASEITKSVDALLNLFDGVVQEVGPKNVVNFVTDTSPNQKAASKLLVEKYKTFFRSTCAVQCIDLMLEEIGKMDEVKEVLAKAKRVTQIIYNNAWVLNLVRKKTGERDIVHLGVTRFASIFLTLQSIVSFKNQLHQIFTSSAWMQSAFCKKMIGLEVAETVVDPLFWSLCEQTLKVTKPLLSVIQLLEDQERPSVGYIYDAIEKAKQSIIAAFDDKDSDYIPYLKVIDRIWQEEFHSPLHAAACYLNPSIFYSPNFSSNKVIQKGLLDCIEILEPDVNAQVIITSGIKSYEESVGDFGRPVALRGRETLAPATWWSLFAADYPDLQRLAVRILSQNCSITPCKRSWTMFKCIRFKKRNQLENQRLNDLIFVHNNLHLQERRGDSTKVKSTKRKLDPVCLEAIDANMEDWVEDLGVKDGEEPSWMAITISSERMLANREIQNMDDSSDSADDESCGITKSIDGNNDL</sequence>
<dbReference type="Proteomes" id="UP001054252">
    <property type="component" value="Unassembled WGS sequence"/>
</dbReference>
<evidence type="ECO:0000313" key="11">
    <source>
        <dbReference type="Proteomes" id="UP001054252"/>
    </source>
</evidence>
<evidence type="ECO:0000256" key="4">
    <source>
        <dbReference type="ARBA" id="ARBA00022833"/>
    </source>
</evidence>
<keyword evidence="11" id="KW-1185">Reference proteome</keyword>
<keyword evidence="5" id="KW-0238">DNA-binding</keyword>
<name>A0AAV5HVW9_9ROSI</name>
<dbReference type="InterPro" id="IPR012337">
    <property type="entry name" value="RNaseH-like_sf"/>
</dbReference>
<dbReference type="PANTHER" id="PTHR32166">
    <property type="entry name" value="OSJNBA0013A04.12 PROTEIN"/>
    <property type="match status" value="1"/>
</dbReference>
<organism evidence="10 11">
    <name type="scientific">Rubroshorea leprosula</name>
    <dbReference type="NCBI Taxonomy" id="152421"/>
    <lineage>
        <taxon>Eukaryota</taxon>
        <taxon>Viridiplantae</taxon>
        <taxon>Streptophyta</taxon>
        <taxon>Embryophyta</taxon>
        <taxon>Tracheophyta</taxon>
        <taxon>Spermatophyta</taxon>
        <taxon>Magnoliopsida</taxon>
        <taxon>eudicotyledons</taxon>
        <taxon>Gunneridae</taxon>
        <taxon>Pentapetalae</taxon>
        <taxon>rosids</taxon>
        <taxon>malvids</taxon>
        <taxon>Malvales</taxon>
        <taxon>Dipterocarpaceae</taxon>
        <taxon>Rubroshorea</taxon>
    </lineage>
</organism>
<proteinExistence type="predicted"/>
<comment type="subcellular location">
    <subcellularLocation>
        <location evidence="1">Nucleus</location>
    </subcellularLocation>
</comment>
<evidence type="ECO:0000256" key="5">
    <source>
        <dbReference type="ARBA" id="ARBA00023125"/>
    </source>
</evidence>
<feature type="region of interest" description="Disordered" evidence="8">
    <location>
        <begin position="103"/>
        <end position="122"/>
    </location>
</feature>
<evidence type="ECO:0000256" key="6">
    <source>
        <dbReference type="ARBA" id="ARBA00023242"/>
    </source>
</evidence>
<dbReference type="SUPFAM" id="SSF53098">
    <property type="entry name" value="Ribonuclease H-like"/>
    <property type="match status" value="1"/>
</dbReference>
<feature type="region of interest" description="Disordered" evidence="8">
    <location>
        <begin position="695"/>
        <end position="721"/>
    </location>
</feature>